<evidence type="ECO:0000256" key="2">
    <source>
        <dbReference type="ARBA" id="ARBA00004651"/>
    </source>
</evidence>
<accession>A0A6S7JFN0</accession>
<name>A0A6S7JFN0_PARCT</name>
<reference evidence="10" key="1">
    <citation type="submission" date="2020-04" db="EMBL/GenBank/DDBJ databases">
        <authorList>
            <person name="Alioto T."/>
            <person name="Alioto T."/>
            <person name="Gomez Garrido J."/>
        </authorList>
    </citation>
    <scope>NUCLEOTIDE SEQUENCE</scope>
    <source>
        <strain evidence="10">A484AB</strain>
    </source>
</reference>
<keyword evidence="11" id="KW-1185">Reference proteome</keyword>
<organism evidence="10 11">
    <name type="scientific">Paramuricea clavata</name>
    <name type="common">Red gorgonian</name>
    <name type="synonym">Violescent sea-whip</name>
    <dbReference type="NCBI Taxonomy" id="317549"/>
    <lineage>
        <taxon>Eukaryota</taxon>
        <taxon>Metazoa</taxon>
        <taxon>Cnidaria</taxon>
        <taxon>Anthozoa</taxon>
        <taxon>Octocorallia</taxon>
        <taxon>Malacalcyonacea</taxon>
        <taxon>Plexauridae</taxon>
        <taxon>Paramuricea</taxon>
    </lineage>
</organism>
<dbReference type="Pfam" id="PF06237">
    <property type="entry name" value="SLC52_ribofla_tr"/>
    <property type="match status" value="1"/>
</dbReference>
<proteinExistence type="inferred from homology"/>
<evidence type="ECO:0000256" key="7">
    <source>
        <dbReference type="ARBA" id="ARBA00022989"/>
    </source>
</evidence>
<comment type="catalytic activity">
    <reaction evidence="1 9">
        <text>riboflavin(in) = riboflavin(out)</text>
        <dbReference type="Rhea" id="RHEA:35015"/>
        <dbReference type="ChEBI" id="CHEBI:57986"/>
    </reaction>
</comment>
<feature type="transmembrane region" description="Helical" evidence="9">
    <location>
        <begin position="185"/>
        <end position="208"/>
    </location>
</feature>
<comment type="caution">
    <text evidence="10">The sequence shown here is derived from an EMBL/GenBank/DDBJ whole genome shotgun (WGS) entry which is preliminary data.</text>
</comment>
<dbReference type="AlphaFoldDB" id="A0A6S7JFN0"/>
<keyword evidence="4 9" id="KW-0813">Transport</keyword>
<dbReference type="OrthoDB" id="9995836at2759"/>
<gene>
    <name evidence="10" type="ORF">PACLA_8A060291</name>
</gene>
<dbReference type="GO" id="GO:0032217">
    <property type="term" value="F:riboflavin transmembrane transporter activity"/>
    <property type="evidence" value="ECO:0007669"/>
    <property type="project" value="UniProtKB-UniRule"/>
</dbReference>
<dbReference type="EMBL" id="CACRXK020015828">
    <property type="protein sequence ID" value="CAB4028924.1"/>
    <property type="molecule type" value="Genomic_DNA"/>
</dbReference>
<evidence type="ECO:0000256" key="6">
    <source>
        <dbReference type="ARBA" id="ARBA00022692"/>
    </source>
</evidence>
<evidence type="ECO:0000256" key="4">
    <source>
        <dbReference type="ARBA" id="ARBA00022448"/>
    </source>
</evidence>
<keyword evidence="8 9" id="KW-0472">Membrane</keyword>
<dbReference type="GO" id="GO:0005886">
    <property type="term" value="C:plasma membrane"/>
    <property type="evidence" value="ECO:0007669"/>
    <property type="project" value="UniProtKB-SubCell"/>
</dbReference>
<protein>
    <recommendedName>
        <fullName evidence="9">Riboflavin transporter</fullName>
    </recommendedName>
</protein>
<dbReference type="Proteomes" id="UP001152795">
    <property type="component" value="Unassembled WGS sequence"/>
</dbReference>
<keyword evidence="5 9" id="KW-1003">Cell membrane</keyword>
<comment type="caution">
    <text evidence="9">Lacks conserved residue(s) required for the propagation of feature annotation.</text>
</comment>
<comment type="function">
    <text evidence="9">Plasma membrane transporter mediating the uptake by cells of the water soluble vitamin B2/riboflavin that plays a key role in biochemical oxidation-reduction reactions of the carbohydrate, lipid, and amino acid metabolism.</text>
</comment>
<feature type="transmembrane region" description="Helical" evidence="9">
    <location>
        <begin position="220"/>
        <end position="242"/>
    </location>
</feature>
<feature type="transmembrane region" description="Helical" evidence="9">
    <location>
        <begin position="153"/>
        <end position="173"/>
    </location>
</feature>
<dbReference type="PANTHER" id="PTHR12929:SF10">
    <property type="entry name" value="RIBOFLAVIN TRANSPORTER"/>
    <property type="match status" value="1"/>
</dbReference>
<evidence type="ECO:0000256" key="3">
    <source>
        <dbReference type="ARBA" id="ARBA00006366"/>
    </source>
</evidence>
<evidence type="ECO:0000313" key="10">
    <source>
        <dbReference type="EMBL" id="CAB4028924.1"/>
    </source>
</evidence>
<dbReference type="PANTHER" id="PTHR12929">
    <property type="entry name" value="SOLUTE CARRIER FAMILY 52"/>
    <property type="match status" value="1"/>
</dbReference>
<keyword evidence="6 9" id="KW-0812">Transmembrane</keyword>
<evidence type="ECO:0000313" key="11">
    <source>
        <dbReference type="Proteomes" id="UP001152795"/>
    </source>
</evidence>
<keyword evidence="7 9" id="KW-1133">Transmembrane helix</keyword>
<comment type="similarity">
    <text evidence="3 9">Belongs to the riboflavin transporter family.</text>
</comment>
<evidence type="ECO:0000256" key="5">
    <source>
        <dbReference type="ARBA" id="ARBA00022475"/>
    </source>
</evidence>
<evidence type="ECO:0000256" key="9">
    <source>
        <dbReference type="RuleBase" id="RU368035"/>
    </source>
</evidence>
<evidence type="ECO:0000256" key="1">
    <source>
        <dbReference type="ARBA" id="ARBA00000215"/>
    </source>
</evidence>
<evidence type="ECO:0000256" key="8">
    <source>
        <dbReference type="ARBA" id="ARBA00023136"/>
    </source>
</evidence>
<sequence length="254" mass="28884">MQPLGKSLKAAKLDGGPWKQELSRFLLHYRTTPYCTTGVPTSELLFNRQIQGKLPILQKSNLVNRYNEAREKEGERQQYNKRYADEKRNVRESPIKVGDYVLWKQERRNKLTPNFNETPHIVISRNNVASLGPIASSVICFFTIWFKSKSQNTLHTASFVFLGAAVYQVILASQSPTPWLYKSHAGSIIAVLGGLTTSMFGTYIRLTISIIMREESRRALYWCGMSIQIGSFIGAFSIFPFVNILHDFHGKNAC</sequence>
<comment type="subcellular location">
    <subcellularLocation>
        <location evidence="2 9">Cell membrane</location>
        <topology evidence="2 9">Multi-pass membrane protein</topology>
    </subcellularLocation>
</comment>
<dbReference type="InterPro" id="IPR009357">
    <property type="entry name" value="Riboflavin_transptr"/>
</dbReference>